<evidence type="ECO:0000313" key="3">
    <source>
        <dbReference type="Proteomes" id="UP000660110"/>
    </source>
</evidence>
<name>A0A917B6L1_HALAA</name>
<dbReference type="InterPro" id="IPR032466">
    <property type="entry name" value="Metal_Hydrolase"/>
</dbReference>
<feature type="domain" description="Amidohydrolase 3" evidence="1">
    <location>
        <begin position="44"/>
        <end position="529"/>
    </location>
</feature>
<reference evidence="2" key="2">
    <citation type="submission" date="2020-09" db="EMBL/GenBank/DDBJ databases">
        <authorList>
            <person name="Sun Q."/>
            <person name="Zhou Y."/>
        </authorList>
    </citation>
    <scope>NUCLEOTIDE SEQUENCE</scope>
    <source>
        <strain evidence="2">CGMCC 1.12153</strain>
    </source>
</reference>
<dbReference type="CDD" id="cd01300">
    <property type="entry name" value="YtcJ_like"/>
    <property type="match status" value="1"/>
</dbReference>
<dbReference type="Gene3D" id="3.20.20.140">
    <property type="entry name" value="Metal-dependent hydrolases"/>
    <property type="match status" value="1"/>
</dbReference>
<dbReference type="InterPro" id="IPR013108">
    <property type="entry name" value="Amidohydro_3"/>
</dbReference>
<gene>
    <name evidence="2" type="ORF">GCM10010954_25880</name>
</gene>
<dbReference type="PANTHER" id="PTHR22642:SF2">
    <property type="entry name" value="PROTEIN LONG AFTER FAR-RED 3"/>
    <property type="match status" value="1"/>
</dbReference>
<dbReference type="Gene3D" id="2.30.40.10">
    <property type="entry name" value="Urease, subunit C, domain 1"/>
    <property type="match status" value="1"/>
</dbReference>
<dbReference type="GO" id="GO:0016810">
    <property type="term" value="F:hydrolase activity, acting on carbon-nitrogen (but not peptide) bonds"/>
    <property type="evidence" value="ECO:0007669"/>
    <property type="project" value="InterPro"/>
</dbReference>
<dbReference type="RefSeq" id="WP_188377926.1">
    <property type="nucleotide sequence ID" value="NZ_BMEL01000003.1"/>
</dbReference>
<dbReference type="Pfam" id="PF07969">
    <property type="entry name" value="Amidohydro_3"/>
    <property type="match status" value="1"/>
</dbReference>
<evidence type="ECO:0000313" key="2">
    <source>
        <dbReference type="EMBL" id="GGF25775.1"/>
    </source>
</evidence>
<dbReference type="InterPro" id="IPR033932">
    <property type="entry name" value="YtcJ-like"/>
</dbReference>
<organism evidence="2 3">
    <name type="scientific">Halobacillus andaensis</name>
    <dbReference type="NCBI Taxonomy" id="1176239"/>
    <lineage>
        <taxon>Bacteria</taxon>
        <taxon>Bacillati</taxon>
        <taxon>Bacillota</taxon>
        <taxon>Bacilli</taxon>
        <taxon>Bacillales</taxon>
        <taxon>Bacillaceae</taxon>
        <taxon>Halobacillus</taxon>
    </lineage>
</organism>
<dbReference type="Gene3D" id="3.10.310.70">
    <property type="match status" value="1"/>
</dbReference>
<dbReference type="Proteomes" id="UP000660110">
    <property type="component" value="Unassembled WGS sequence"/>
</dbReference>
<proteinExistence type="predicted"/>
<dbReference type="EMBL" id="BMEL01000003">
    <property type="protein sequence ID" value="GGF25775.1"/>
    <property type="molecule type" value="Genomic_DNA"/>
</dbReference>
<dbReference type="InterPro" id="IPR011059">
    <property type="entry name" value="Metal-dep_hydrolase_composite"/>
</dbReference>
<sequence>MILDNVRIYQPYEYEDRNEKFAVEIQSDKIKQIHSSPYTGTEPTIDGEGKVLSPGFNDSHMHLLRYGLLKKELDLTEANSYQEMKELIENHYENLDEGGWFFGKGFNDDHFEDLDQLLTAKDLNDIQANAYIYLLHEDGHECVISEKAMELLKQEEAFKKEPEEFKEKDEDGNWTGRFKDTAVHYINHRFWGRSVEDAKQSLLAAFPYLSENGLTSVHTDDRSFIGDYDRLWQAYTELEEEGKLPIDVQLHHYIFDISDLTHFLETHTRRTGDGTNQVKVGAIKIFLDGTQRLHTASMRNPYPDDPNATGPLIYSQNQLNEMVSLASENNMQVAMHAIGDRAVEQAIEALEQKESHTAKLRHRIIHAQTLAPDLIQRLQKIKPYIETQPSFLLGEWDKKHLWTPEELLRFSDPFKSLVRGHIPITLSSDLPIGSINPLVSIYTAVNRMDLNQQPQGGWMPQEKLSVNESFHSFTVTPSYLEYGETRKGKIAPGYQADFVILDQHPLEIRMEDINKIQVTETWQRGKRTYKK</sequence>
<accession>A0A917B6L1</accession>
<comment type="caution">
    <text evidence="2">The sequence shown here is derived from an EMBL/GenBank/DDBJ whole genome shotgun (WGS) entry which is preliminary data.</text>
</comment>
<dbReference type="PANTHER" id="PTHR22642">
    <property type="entry name" value="IMIDAZOLONEPROPIONASE"/>
    <property type="match status" value="1"/>
</dbReference>
<dbReference type="SUPFAM" id="SSF51556">
    <property type="entry name" value="Metallo-dependent hydrolases"/>
    <property type="match status" value="1"/>
</dbReference>
<evidence type="ECO:0000259" key="1">
    <source>
        <dbReference type="Pfam" id="PF07969"/>
    </source>
</evidence>
<reference evidence="2" key="1">
    <citation type="journal article" date="2014" name="Int. J. Syst. Evol. Microbiol.">
        <title>Complete genome sequence of Corynebacterium casei LMG S-19264T (=DSM 44701T), isolated from a smear-ripened cheese.</title>
        <authorList>
            <consortium name="US DOE Joint Genome Institute (JGI-PGF)"/>
            <person name="Walter F."/>
            <person name="Albersmeier A."/>
            <person name="Kalinowski J."/>
            <person name="Ruckert C."/>
        </authorList>
    </citation>
    <scope>NUCLEOTIDE SEQUENCE</scope>
    <source>
        <strain evidence="2">CGMCC 1.12153</strain>
    </source>
</reference>
<dbReference type="SUPFAM" id="SSF51338">
    <property type="entry name" value="Composite domain of metallo-dependent hydrolases"/>
    <property type="match status" value="1"/>
</dbReference>
<dbReference type="AlphaFoldDB" id="A0A917B6L1"/>
<protein>
    <submittedName>
        <fullName evidence="2">Amidohydrolase</fullName>
    </submittedName>
</protein>
<keyword evidence="3" id="KW-1185">Reference proteome</keyword>